<keyword evidence="2" id="KW-0540">Nuclease</keyword>
<dbReference type="OrthoDB" id="9798754at2"/>
<evidence type="ECO:0000313" key="2">
    <source>
        <dbReference type="EMBL" id="TFI60226.1"/>
    </source>
</evidence>
<feature type="domain" description="DUF559" evidence="1">
    <location>
        <begin position="9"/>
        <end position="112"/>
    </location>
</feature>
<dbReference type="AlphaFoldDB" id="A0A4Y8ZZH8"/>
<evidence type="ECO:0000259" key="1">
    <source>
        <dbReference type="Pfam" id="PF04480"/>
    </source>
</evidence>
<dbReference type="Pfam" id="PF04480">
    <property type="entry name" value="DUF559"/>
    <property type="match status" value="1"/>
</dbReference>
<keyword evidence="2" id="KW-0378">Hydrolase</keyword>
<dbReference type="PANTHER" id="PTHR38590:SF1">
    <property type="entry name" value="BLL0828 PROTEIN"/>
    <property type="match status" value="1"/>
</dbReference>
<dbReference type="RefSeq" id="WP_135082615.1">
    <property type="nucleotide sequence ID" value="NZ_SPDV01000001.1"/>
</dbReference>
<dbReference type="CDD" id="cd01038">
    <property type="entry name" value="Endonuclease_DUF559"/>
    <property type="match status" value="1"/>
</dbReference>
<sequence length="129" mass="14638">MPDAPRRPTKRAQNLRNNATDCERLLWLQLRQRRLNGFKFSRQIPVGPFICDFVCRRAMLVIELDGGQHSANAEADRERTRFLEHAGYRVIRFWNNEVTDTLEGVLDRIGVALGACPPPNPLPDGEGGL</sequence>
<comment type="caution">
    <text evidence="2">The sequence shown here is derived from an EMBL/GenBank/DDBJ whole genome shotgun (WGS) entry which is preliminary data.</text>
</comment>
<dbReference type="SUPFAM" id="SSF52980">
    <property type="entry name" value="Restriction endonuclease-like"/>
    <property type="match status" value="1"/>
</dbReference>
<dbReference type="Gene3D" id="3.40.960.10">
    <property type="entry name" value="VSR Endonuclease"/>
    <property type="match status" value="1"/>
</dbReference>
<dbReference type="InterPro" id="IPR047216">
    <property type="entry name" value="Endonuclease_DUF559_bact"/>
</dbReference>
<accession>A0A4Y8ZZH8</accession>
<name>A0A4Y8ZZH8_9SPHN</name>
<keyword evidence="2" id="KW-0255">Endonuclease</keyword>
<dbReference type="Proteomes" id="UP000298213">
    <property type="component" value="Unassembled WGS sequence"/>
</dbReference>
<organism evidence="2 3">
    <name type="scientific">Sphingomonas parva</name>
    <dbReference type="NCBI Taxonomy" id="2555898"/>
    <lineage>
        <taxon>Bacteria</taxon>
        <taxon>Pseudomonadati</taxon>
        <taxon>Pseudomonadota</taxon>
        <taxon>Alphaproteobacteria</taxon>
        <taxon>Sphingomonadales</taxon>
        <taxon>Sphingomonadaceae</taxon>
        <taxon>Sphingomonas</taxon>
    </lineage>
</organism>
<proteinExistence type="predicted"/>
<evidence type="ECO:0000313" key="3">
    <source>
        <dbReference type="Proteomes" id="UP000298213"/>
    </source>
</evidence>
<gene>
    <name evidence="2" type="ORF">E2493_00495</name>
</gene>
<keyword evidence="3" id="KW-1185">Reference proteome</keyword>
<dbReference type="InterPro" id="IPR011335">
    <property type="entry name" value="Restrct_endonuc-II-like"/>
</dbReference>
<dbReference type="PANTHER" id="PTHR38590">
    <property type="entry name" value="BLL0828 PROTEIN"/>
    <property type="match status" value="1"/>
</dbReference>
<dbReference type="EMBL" id="SPDV01000001">
    <property type="protein sequence ID" value="TFI60226.1"/>
    <property type="molecule type" value="Genomic_DNA"/>
</dbReference>
<dbReference type="GO" id="GO:0004519">
    <property type="term" value="F:endonuclease activity"/>
    <property type="evidence" value="ECO:0007669"/>
    <property type="project" value="UniProtKB-KW"/>
</dbReference>
<dbReference type="InterPro" id="IPR007569">
    <property type="entry name" value="DUF559"/>
</dbReference>
<protein>
    <submittedName>
        <fullName evidence="2">Endonuclease domain-containing protein</fullName>
    </submittedName>
</protein>
<reference evidence="2 3" key="1">
    <citation type="submission" date="2019-03" db="EMBL/GenBank/DDBJ databases">
        <title>Genome sequence of Sphingomonas sp. 17J27-24.</title>
        <authorList>
            <person name="Kim M."/>
            <person name="Maeng S."/>
            <person name="Sathiyaraj S."/>
        </authorList>
    </citation>
    <scope>NUCLEOTIDE SEQUENCE [LARGE SCALE GENOMIC DNA]</scope>
    <source>
        <strain evidence="2 3">17J27-24</strain>
    </source>
</reference>